<sequence>MASATTSDEFPHVVIDTNSQTEYTRGKFLGKLEEEINIHRTLCHENVVRFHGHFEDAKNVYIILELCTRQSLEEMHRPRGWRSESEVRYLMRKLLRACEYLVQEH</sequence>
<dbReference type="PROSITE" id="PS50011">
    <property type="entry name" value="PROTEIN_KINASE_DOM"/>
    <property type="match status" value="1"/>
</dbReference>
<evidence type="ECO:0000256" key="2">
    <source>
        <dbReference type="ARBA" id="ARBA00022679"/>
    </source>
</evidence>
<feature type="non-terminal residue" evidence="7">
    <location>
        <position position="105"/>
    </location>
</feature>
<keyword evidence="3" id="KW-0547">Nucleotide-binding</keyword>
<evidence type="ECO:0000259" key="6">
    <source>
        <dbReference type="PROSITE" id="PS50011"/>
    </source>
</evidence>
<dbReference type="GO" id="GO:0007052">
    <property type="term" value="P:mitotic spindle organization"/>
    <property type="evidence" value="ECO:0007669"/>
    <property type="project" value="TreeGrafter"/>
</dbReference>
<evidence type="ECO:0000313" key="8">
    <source>
        <dbReference type="Proteomes" id="UP001321473"/>
    </source>
</evidence>
<name>A0AAQ4FMF8_AMBAM</name>
<reference evidence="7 8" key="1">
    <citation type="journal article" date="2023" name="Arcadia Sci">
        <title>De novo assembly of a long-read Amblyomma americanum tick genome.</title>
        <authorList>
            <person name="Chou S."/>
            <person name="Poskanzer K.E."/>
            <person name="Rollins M."/>
            <person name="Thuy-Boun P.S."/>
        </authorList>
    </citation>
    <scope>NUCLEOTIDE SEQUENCE [LARGE SCALE GENOMIC DNA]</scope>
    <source>
        <strain evidence="7">F_SG_1</strain>
        <tissue evidence="7">Salivary glands</tissue>
    </source>
</reference>
<dbReference type="Pfam" id="PF00069">
    <property type="entry name" value="Pkinase"/>
    <property type="match status" value="1"/>
</dbReference>
<keyword evidence="5" id="KW-0067">ATP-binding</keyword>
<keyword evidence="2" id="KW-0808">Transferase</keyword>
<keyword evidence="8" id="KW-1185">Reference proteome</keyword>
<keyword evidence="4" id="KW-0418">Kinase</keyword>
<dbReference type="Proteomes" id="UP001321473">
    <property type="component" value="Unassembled WGS sequence"/>
</dbReference>
<evidence type="ECO:0000313" key="7">
    <source>
        <dbReference type="EMBL" id="KAK8788420.1"/>
    </source>
</evidence>
<dbReference type="GO" id="GO:0000922">
    <property type="term" value="C:spindle pole"/>
    <property type="evidence" value="ECO:0007669"/>
    <property type="project" value="TreeGrafter"/>
</dbReference>
<protein>
    <recommendedName>
        <fullName evidence="6">Protein kinase domain-containing protein</fullName>
    </recommendedName>
</protein>
<organism evidence="7 8">
    <name type="scientific">Amblyomma americanum</name>
    <name type="common">Lone star tick</name>
    <dbReference type="NCBI Taxonomy" id="6943"/>
    <lineage>
        <taxon>Eukaryota</taxon>
        <taxon>Metazoa</taxon>
        <taxon>Ecdysozoa</taxon>
        <taxon>Arthropoda</taxon>
        <taxon>Chelicerata</taxon>
        <taxon>Arachnida</taxon>
        <taxon>Acari</taxon>
        <taxon>Parasitiformes</taxon>
        <taxon>Ixodida</taxon>
        <taxon>Ixodoidea</taxon>
        <taxon>Ixodidae</taxon>
        <taxon>Amblyomminae</taxon>
        <taxon>Amblyomma</taxon>
    </lineage>
</organism>
<feature type="domain" description="Protein kinase" evidence="6">
    <location>
        <begin position="1"/>
        <end position="105"/>
    </location>
</feature>
<dbReference type="GO" id="GO:0005634">
    <property type="term" value="C:nucleus"/>
    <property type="evidence" value="ECO:0007669"/>
    <property type="project" value="TreeGrafter"/>
</dbReference>
<dbReference type="Gene3D" id="1.10.510.10">
    <property type="entry name" value="Transferase(Phosphotransferase) domain 1"/>
    <property type="match status" value="1"/>
</dbReference>
<dbReference type="AlphaFoldDB" id="A0AAQ4FMF8"/>
<dbReference type="SUPFAM" id="SSF56112">
    <property type="entry name" value="Protein kinase-like (PK-like)"/>
    <property type="match status" value="1"/>
</dbReference>
<dbReference type="GO" id="GO:0004674">
    <property type="term" value="F:protein serine/threonine kinase activity"/>
    <property type="evidence" value="ECO:0007669"/>
    <property type="project" value="UniProtKB-KW"/>
</dbReference>
<evidence type="ECO:0000256" key="5">
    <source>
        <dbReference type="ARBA" id="ARBA00022840"/>
    </source>
</evidence>
<keyword evidence="1" id="KW-0723">Serine/threonine-protein kinase</keyword>
<evidence type="ECO:0000256" key="4">
    <source>
        <dbReference type="ARBA" id="ARBA00022777"/>
    </source>
</evidence>
<gene>
    <name evidence="7" type="ORF">V5799_021805</name>
</gene>
<dbReference type="EMBL" id="JARKHS020000821">
    <property type="protein sequence ID" value="KAK8788420.1"/>
    <property type="molecule type" value="Genomic_DNA"/>
</dbReference>
<dbReference type="GO" id="GO:0000776">
    <property type="term" value="C:kinetochore"/>
    <property type="evidence" value="ECO:0007669"/>
    <property type="project" value="TreeGrafter"/>
</dbReference>
<dbReference type="GO" id="GO:0005737">
    <property type="term" value="C:cytoplasm"/>
    <property type="evidence" value="ECO:0007669"/>
    <property type="project" value="TreeGrafter"/>
</dbReference>
<evidence type="ECO:0000256" key="1">
    <source>
        <dbReference type="ARBA" id="ARBA00022527"/>
    </source>
</evidence>
<dbReference type="GO" id="GO:0005524">
    <property type="term" value="F:ATP binding"/>
    <property type="evidence" value="ECO:0007669"/>
    <property type="project" value="UniProtKB-KW"/>
</dbReference>
<accession>A0AAQ4FMF8</accession>
<dbReference type="PANTHER" id="PTHR24345:SF0">
    <property type="entry name" value="CELL CYCLE SERINE_THREONINE-PROTEIN KINASE CDC5_MSD2"/>
    <property type="match status" value="1"/>
</dbReference>
<dbReference type="InterPro" id="IPR000719">
    <property type="entry name" value="Prot_kinase_dom"/>
</dbReference>
<proteinExistence type="predicted"/>
<dbReference type="InterPro" id="IPR011009">
    <property type="entry name" value="Kinase-like_dom_sf"/>
</dbReference>
<dbReference type="PANTHER" id="PTHR24345">
    <property type="entry name" value="SERINE/THREONINE-PROTEIN KINASE PLK"/>
    <property type="match status" value="1"/>
</dbReference>
<comment type="caution">
    <text evidence="7">The sequence shown here is derived from an EMBL/GenBank/DDBJ whole genome shotgun (WGS) entry which is preliminary data.</text>
</comment>
<evidence type="ECO:0000256" key="3">
    <source>
        <dbReference type="ARBA" id="ARBA00022741"/>
    </source>
</evidence>